<dbReference type="GO" id="GO:0016787">
    <property type="term" value="F:hydrolase activity"/>
    <property type="evidence" value="ECO:0007669"/>
    <property type="project" value="UniProtKB-KW"/>
</dbReference>
<dbReference type="EMBL" id="QEKO01000001">
    <property type="protein sequence ID" value="PVY67788.1"/>
    <property type="molecule type" value="Genomic_DNA"/>
</dbReference>
<dbReference type="OrthoDB" id="5521505at2"/>
<dbReference type="InterPro" id="IPR029058">
    <property type="entry name" value="AB_hydrolase_fold"/>
</dbReference>
<comment type="caution">
    <text evidence="3">The sequence shown here is derived from an EMBL/GenBank/DDBJ whole genome shotgun (WGS) entry which is preliminary data.</text>
</comment>
<dbReference type="STRING" id="1231391.GCA_000308195_01422"/>
<evidence type="ECO:0000313" key="3">
    <source>
        <dbReference type="EMBL" id="PVY67788.1"/>
    </source>
</evidence>
<dbReference type="Pfam" id="PF00561">
    <property type="entry name" value="Abhydrolase_1"/>
    <property type="match status" value="1"/>
</dbReference>
<dbReference type="PRINTS" id="PR00412">
    <property type="entry name" value="EPOXHYDRLASE"/>
</dbReference>
<dbReference type="InterPro" id="IPR000639">
    <property type="entry name" value="Epox_hydrolase-like"/>
</dbReference>
<dbReference type="PANTHER" id="PTHR43798:SF31">
    <property type="entry name" value="AB HYDROLASE SUPERFAMILY PROTEIN YCLE"/>
    <property type="match status" value="1"/>
</dbReference>
<reference evidence="3 4" key="1">
    <citation type="submission" date="2018-04" db="EMBL/GenBank/DDBJ databases">
        <title>Genomic Encyclopedia of Type Strains, Phase IV (KMG-IV): sequencing the most valuable type-strain genomes for metagenomic binning, comparative biology and taxonomic classification.</title>
        <authorList>
            <person name="Goeker M."/>
        </authorList>
    </citation>
    <scope>NUCLEOTIDE SEQUENCE [LARGE SCALE GENOMIC DNA]</scope>
    <source>
        <strain evidence="3 4">DSM 10065</strain>
    </source>
</reference>
<protein>
    <submittedName>
        <fullName evidence="3">2-hydroxy-6-oxonona-2,4-dienedioate hydrolase</fullName>
    </submittedName>
</protein>
<sequence>MIQYPCAAYGIQTRVLEAGAGPALVFIHGLGARADRWRNNLKPLAAAGYRCIAIDLPGHGFAGKANIAPFSVPRCADWLAAILQQIGAEHYALVGTSLGGYIAATMACRSPQQVGALALVGTLGIVPMGEEARAAISSRFGTVSREGIERKLRTVLFDPGLVTPAWIEEEWRINNSPGAHEAFACIADYIRDGIDDDVIGGQLAAMDDRRHSTAVIWGLEDKAVPVNVGHRCREILQPALYKEIPETGHGPYLEQPRVFNELLKGFLAREGVYPPASGVHDRQTAPSA</sequence>
<dbReference type="Gene3D" id="3.40.50.1820">
    <property type="entry name" value="alpha/beta hydrolase"/>
    <property type="match status" value="1"/>
</dbReference>
<dbReference type="PANTHER" id="PTHR43798">
    <property type="entry name" value="MONOACYLGLYCEROL LIPASE"/>
    <property type="match status" value="1"/>
</dbReference>
<dbReference type="Proteomes" id="UP000246145">
    <property type="component" value="Unassembled WGS sequence"/>
</dbReference>
<dbReference type="GO" id="GO:0016020">
    <property type="term" value="C:membrane"/>
    <property type="evidence" value="ECO:0007669"/>
    <property type="project" value="TreeGrafter"/>
</dbReference>
<keyword evidence="4" id="KW-1185">Reference proteome</keyword>
<dbReference type="InterPro" id="IPR000073">
    <property type="entry name" value="AB_hydrolase_1"/>
</dbReference>
<dbReference type="PRINTS" id="PR00111">
    <property type="entry name" value="ABHYDROLASE"/>
</dbReference>
<dbReference type="RefSeq" id="WP_116517096.1">
    <property type="nucleotide sequence ID" value="NZ_JACCEX010000001.1"/>
</dbReference>
<name>A0A2U1CPG3_9BURK</name>
<feature type="domain" description="AB hydrolase-1" evidence="2">
    <location>
        <begin position="22"/>
        <end position="255"/>
    </location>
</feature>
<dbReference type="SUPFAM" id="SSF53474">
    <property type="entry name" value="alpha/beta-Hydrolases"/>
    <property type="match status" value="1"/>
</dbReference>
<proteinExistence type="predicted"/>
<evidence type="ECO:0000313" key="4">
    <source>
        <dbReference type="Proteomes" id="UP000246145"/>
    </source>
</evidence>
<keyword evidence="1 3" id="KW-0378">Hydrolase</keyword>
<dbReference type="InterPro" id="IPR050266">
    <property type="entry name" value="AB_hydrolase_sf"/>
</dbReference>
<dbReference type="AlphaFoldDB" id="A0A2U1CPG3"/>
<organism evidence="3 4">
    <name type="scientific">Pusillimonas noertemannii</name>
    <dbReference type="NCBI Taxonomy" id="305977"/>
    <lineage>
        <taxon>Bacteria</taxon>
        <taxon>Pseudomonadati</taxon>
        <taxon>Pseudomonadota</taxon>
        <taxon>Betaproteobacteria</taxon>
        <taxon>Burkholderiales</taxon>
        <taxon>Alcaligenaceae</taxon>
        <taxon>Pusillimonas</taxon>
    </lineage>
</organism>
<evidence type="ECO:0000259" key="2">
    <source>
        <dbReference type="Pfam" id="PF00561"/>
    </source>
</evidence>
<evidence type="ECO:0000256" key="1">
    <source>
        <dbReference type="ARBA" id="ARBA00022801"/>
    </source>
</evidence>
<accession>A0A2U1CPG3</accession>
<gene>
    <name evidence="3" type="ORF">C7440_0171</name>
</gene>